<organism evidence="2">
    <name type="scientific">viral metagenome</name>
    <dbReference type="NCBI Taxonomy" id="1070528"/>
    <lineage>
        <taxon>unclassified sequences</taxon>
        <taxon>metagenomes</taxon>
        <taxon>organismal metagenomes</taxon>
    </lineage>
</organism>
<reference evidence="2" key="1">
    <citation type="submission" date="2020-03" db="EMBL/GenBank/DDBJ databases">
        <title>The deep terrestrial virosphere.</title>
        <authorList>
            <person name="Holmfeldt K."/>
            <person name="Nilsson E."/>
            <person name="Simone D."/>
            <person name="Lopez-Fernandez M."/>
            <person name="Wu X."/>
            <person name="de Brujin I."/>
            <person name="Lundin D."/>
            <person name="Andersson A."/>
            <person name="Bertilsson S."/>
            <person name="Dopson M."/>
        </authorList>
    </citation>
    <scope>NUCLEOTIDE SEQUENCE</scope>
    <source>
        <strain evidence="2">MM415B01601</strain>
    </source>
</reference>
<dbReference type="AlphaFoldDB" id="A0A6M3IJZ5"/>
<proteinExistence type="predicted"/>
<gene>
    <name evidence="2" type="ORF">MM415B01601_0003</name>
</gene>
<protein>
    <submittedName>
        <fullName evidence="2">Uncharacterized protein</fullName>
    </submittedName>
</protein>
<sequence>MTTFNQALTRMRRFLRDPSGSIWLDDEIRMYWNEAQLEIATKAGFIERVHAYSYPPSYTWCYLWDWEKEHIEGDMYRATHIWPTRNMSVMYPWEPGYYLSSSDTPDDGTRFTHPWESAYCSPADVVYIPLHASFHASKFAAWDETPIEPTSERDISMTDSWYKTKTGEPINYYRPDDYENDVVLYPRPSSITWDDASLQLKDTTDSLIDTLSTVVTESGEELQTEAGDTVIGDTEEPGGIIGYEEDSLDETDYGVVYDNVETDGHLFMVFEALPQDVDEKVDTWDDQIPDWPPYMLPVVEYATLERCFSADSDGFIPSLRDYWQMRKSVGLDTIKLFKHLKLKDRDFRLGGTSRPGRGRHPRLPSGYPAQWP</sequence>
<dbReference type="EMBL" id="MT141286">
    <property type="protein sequence ID" value="QJA57661.1"/>
    <property type="molecule type" value="Genomic_DNA"/>
</dbReference>
<name>A0A6M3IJZ5_9ZZZZ</name>
<evidence type="ECO:0000256" key="1">
    <source>
        <dbReference type="SAM" id="MobiDB-lite"/>
    </source>
</evidence>
<accession>A0A6M3IJZ5</accession>
<evidence type="ECO:0000313" key="2">
    <source>
        <dbReference type="EMBL" id="QJA57661.1"/>
    </source>
</evidence>
<feature type="region of interest" description="Disordered" evidence="1">
    <location>
        <begin position="348"/>
        <end position="372"/>
    </location>
</feature>